<gene>
    <name evidence="3" type="ORF">HYH02_005811</name>
</gene>
<dbReference type="PANTHER" id="PTHR47571">
    <property type="entry name" value="THIOREDOXIN-LIKE 3-3"/>
    <property type="match status" value="1"/>
</dbReference>
<dbReference type="SUPFAM" id="SSF52833">
    <property type="entry name" value="Thioredoxin-like"/>
    <property type="match status" value="1"/>
</dbReference>
<organism evidence="3 4">
    <name type="scientific">Chlamydomonas schloesseri</name>
    <dbReference type="NCBI Taxonomy" id="2026947"/>
    <lineage>
        <taxon>Eukaryota</taxon>
        <taxon>Viridiplantae</taxon>
        <taxon>Chlorophyta</taxon>
        <taxon>core chlorophytes</taxon>
        <taxon>Chlorophyceae</taxon>
        <taxon>CS clade</taxon>
        <taxon>Chlamydomonadales</taxon>
        <taxon>Chlamydomonadaceae</taxon>
        <taxon>Chlamydomonas</taxon>
    </lineage>
</organism>
<dbReference type="Gene3D" id="3.40.30.10">
    <property type="entry name" value="Glutaredoxin"/>
    <property type="match status" value="1"/>
</dbReference>
<dbReference type="PANTHER" id="PTHR47571:SF1">
    <property type="entry name" value="THIOREDOXIN-LIKE 3-3"/>
    <property type="match status" value="1"/>
</dbReference>
<dbReference type="InterPro" id="IPR013766">
    <property type="entry name" value="Thioredoxin_domain"/>
</dbReference>
<evidence type="ECO:0000313" key="3">
    <source>
        <dbReference type="EMBL" id="KAG2449062.1"/>
    </source>
</evidence>
<feature type="region of interest" description="Disordered" evidence="1">
    <location>
        <begin position="1"/>
        <end position="23"/>
    </location>
</feature>
<name>A0A836B6I9_9CHLO</name>
<evidence type="ECO:0000313" key="4">
    <source>
        <dbReference type="Proteomes" id="UP000613740"/>
    </source>
</evidence>
<accession>A0A836B6I9</accession>
<dbReference type="InterPro" id="IPR044193">
    <property type="entry name" value="TRL33"/>
</dbReference>
<protein>
    <recommendedName>
        <fullName evidence="2">Thioredoxin domain-containing protein</fullName>
    </recommendedName>
</protein>
<keyword evidence="4" id="KW-1185">Reference proteome</keyword>
<sequence>MASGPAFSWPSRPLPPPTTTMDADGIILQPQPKDKPAMIAAHMAGLRTDDEFFNYLKDNKANTAVIQFGASWCTKCAEFFPTWYKLSKKYTHVKYAVAQVDTLKQAIRGVKYSPSFHFYKGGRLVDRVLGKEPQRLDDHLWMHQD</sequence>
<dbReference type="CDD" id="cd02947">
    <property type="entry name" value="TRX_family"/>
    <property type="match status" value="1"/>
</dbReference>
<evidence type="ECO:0000256" key="1">
    <source>
        <dbReference type="SAM" id="MobiDB-lite"/>
    </source>
</evidence>
<reference evidence="3" key="1">
    <citation type="journal article" date="2020" name="bioRxiv">
        <title>Comparative genomics of Chlamydomonas.</title>
        <authorList>
            <person name="Craig R.J."/>
            <person name="Hasan A.R."/>
            <person name="Ness R.W."/>
            <person name="Keightley P.D."/>
        </authorList>
    </citation>
    <scope>NUCLEOTIDE SEQUENCE</scope>
    <source>
        <strain evidence="3">CCAP 11/173</strain>
    </source>
</reference>
<dbReference type="Pfam" id="PF00085">
    <property type="entry name" value="Thioredoxin"/>
    <property type="match status" value="1"/>
</dbReference>
<dbReference type="Proteomes" id="UP000613740">
    <property type="component" value="Unassembled WGS sequence"/>
</dbReference>
<proteinExistence type="predicted"/>
<evidence type="ECO:0000259" key="2">
    <source>
        <dbReference type="Pfam" id="PF00085"/>
    </source>
</evidence>
<feature type="domain" description="Thioredoxin" evidence="2">
    <location>
        <begin position="48"/>
        <end position="136"/>
    </location>
</feature>
<comment type="caution">
    <text evidence="3">The sequence shown here is derived from an EMBL/GenBank/DDBJ whole genome shotgun (WGS) entry which is preliminary data.</text>
</comment>
<dbReference type="EMBL" id="JAEHOD010000015">
    <property type="protein sequence ID" value="KAG2449062.1"/>
    <property type="molecule type" value="Genomic_DNA"/>
</dbReference>
<dbReference type="AlphaFoldDB" id="A0A836B6I9"/>
<dbReference type="OrthoDB" id="2121326at2759"/>
<dbReference type="InterPro" id="IPR036249">
    <property type="entry name" value="Thioredoxin-like_sf"/>
</dbReference>